<dbReference type="InterPro" id="IPR036396">
    <property type="entry name" value="Cyt_P450_sf"/>
</dbReference>
<sequence>MKAVVKETMRLHPPAPFIPRESMQGQMHTGWLRNTIENSGSHKQLSLWKRSGDMGKSPFDYNQERIEDDINIIDVKDQDFRLVPFGGGRRGCPGTYFGLARGDIASARLSYHLIGHCHKELGLRM</sequence>
<name>A0A978UL97_ZIZJJ</name>
<reference evidence="2" key="1">
    <citation type="journal article" date="2021" name="Front. Plant Sci.">
        <title>Chromosome-Scale Genome Assembly for Chinese Sour Jujube and Insights Into Its Genome Evolution and Domestication Signature.</title>
        <authorList>
            <person name="Shen L.-Y."/>
            <person name="Luo H."/>
            <person name="Wang X.-L."/>
            <person name="Wang X.-M."/>
            <person name="Qiu X.-J."/>
            <person name="Liu H."/>
            <person name="Zhou S.-S."/>
            <person name="Jia K.-H."/>
            <person name="Nie S."/>
            <person name="Bao Y.-T."/>
            <person name="Zhang R.-G."/>
            <person name="Yun Q.-Z."/>
            <person name="Chai Y.-H."/>
            <person name="Lu J.-Y."/>
            <person name="Li Y."/>
            <person name="Zhao S.-W."/>
            <person name="Mao J.-F."/>
            <person name="Jia S.-G."/>
            <person name="Mao Y.-M."/>
        </authorList>
    </citation>
    <scope>NUCLEOTIDE SEQUENCE</scope>
    <source>
        <strain evidence="2">AT0</strain>
        <tissue evidence="2">Leaf</tissue>
    </source>
</reference>
<dbReference type="PANTHER" id="PTHR47952:SF1">
    <property type="entry name" value="TRYPTAMINE 5-HYDROXYLASE"/>
    <property type="match status" value="1"/>
</dbReference>
<keyword evidence="1" id="KW-0408">Iron</keyword>
<keyword evidence="1" id="KW-0479">Metal-binding</keyword>
<gene>
    <name evidence="2" type="ORF">FEM48_Zijuj10G0043600</name>
</gene>
<evidence type="ECO:0000313" key="3">
    <source>
        <dbReference type="Proteomes" id="UP000813462"/>
    </source>
</evidence>
<dbReference type="EMBL" id="JAEACU010000010">
    <property type="protein sequence ID" value="KAH7515599.1"/>
    <property type="molecule type" value="Genomic_DNA"/>
</dbReference>
<accession>A0A978UL97</accession>
<dbReference type="GO" id="GO:0016705">
    <property type="term" value="F:oxidoreductase activity, acting on paired donors, with incorporation or reduction of molecular oxygen"/>
    <property type="evidence" value="ECO:0007669"/>
    <property type="project" value="InterPro"/>
</dbReference>
<keyword evidence="1" id="KW-0349">Heme</keyword>
<organism evidence="2 3">
    <name type="scientific">Ziziphus jujuba var. spinosa</name>
    <dbReference type="NCBI Taxonomy" id="714518"/>
    <lineage>
        <taxon>Eukaryota</taxon>
        <taxon>Viridiplantae</taxon>
        <taxon>Streptophyta</taxon>
        <taxon>Embryophyta</taxon>
        <taxon>Tracheophyta</taxon>
        <taxon>Spermatophyta</taxon>
        <taxon>Magnoliopsida</taxon>
        <taxon>eudicotyledons</taxon>
        <taxon>Gunneridae</taxon>
        <taxon>Pentapetalae</taxon>
        <taxon>rosids</taxon>
        <taxon>fabids</taxon>
        <taxon>Rosales</taxon>
        <taxon>Rhamnaceae</taxon>
        <taxon>Paliureae</taxon>
        <taxon>Ziziphus</taxon>
    </lineage>
</organism>
<dbReference type="AlphaFoldDB" id="A0A978UL97"/>
<comment type="caution">
    <text evidence="2">The sequence shown here is derived from an EMBL/GenBank/DDBJ whole genome shotgun (WGS) entry which is preliminary data.</text>
</comment>
<keyword evidence="1" id="KW-0503">Monooxygenase</keyword>
<dbReference type="PANTHER" id="PTHR47952">
    <property type="entry name" value="TRYPTAMINE 5-HYDROXYLASE"/>
    <property type="match status" value="1"/>
</dbReference>
<dbReference type="GO" id="GO:0004497">
    <property type="term" value="F:monooxygenase activity"/>
    <property type="evidence" value="ECO:0007669"/>
    <property type="project" value="UniProtKB-KW"/>
</dbReference>
<dbReference type="PROSITE" id="PS00086">
    <property type="entry name" value="CYTOCHROME_P450"/>
    <property type="match status" value="1"/>
</dbReference>
<dbReference type="GO" id="GO:0020037">
    <property type="term" value="F:heme binding"/>
    <property type="evidence" value="ECO:0007669"/>
    <property type="project" value="InterPro"/>
</dbReference>
<dbReference type="Pfam" id="PF00067">
    <property type="entry name" value="p450"/>
    <property type="match status" value="1"/>
</dbReference>
<dbReference type="Gene3D" id="1.10.630.10">
    <property type="entry name" value="Cytochrome P450"/>
    <property type="match status" value="1"/>
</dbReference>
<protein>
    <submittedName>
        <fullName evidence="2">Uncharacterized protein</fullName>
    </submittedName>
</protein>
<evidence type="ECO:0000256" key="1">
    <source>
        <dbReference type="RuleBase" id="RU000461"/>
    </source>
</evidence>
<dbReference type="Proteomes" id="UP000813462">
    <property type="component" value="Unassembled WGS sequence"/>
</dbReference>
<dbReference type="GO" id="GO:0005506">
    <property type="term" value="F:iron ion binding"/>
    <property type="evidence" value="ECO:0007669"/>
    <property type="project" value="InterPro"/>
</dbReference>
<proteinExistence type="inferred from homology"/>
<comment type="similarity">
    <text evidence="1">Belongs to the cytochrome P450 family.</text>
</comment>
<evidence type="ECO:0000313" key="2">
    <source>
        <dbReference type="EMBL" id="KAH7515599.1"/>
    </source>
</evidence>
<dbReference type="InterPro" id="IPR017972">
    <property type="entry name" value="Cyt_P450_CS"/>
</dbReference>
<dbReference type="SUPFAM" id="SSF48264">
    <property type="entry name" value="Cytochrome P450"/>
    <property type="match status" value="1"/>
</dbReference>
<dbReference type="InterPro" id="IPR001128">
    <property type="entry name" value="Cyt_P450"/>
</dbReference>
<keyword evidence="1" id="KW-0560">Oxidoreductase</keyword>